<evidence type="ECO:0000256" key="12">
    <source>
        <dbReference type="SAM" id="MobiDB-lite"/>
    </source>
</evidence>
<dbReference type="Gene3D" id="3.40.50.300">
    <property type="entry name" value="P-loop containing nucleotide triphosphate hydrolases"/>
    <property type="match status" value="2"/>
</dbReference>
<dbReference type="GO" id="GO:0006309">
    <property type="term" value="P:apoptotic DNA fragmentation"/>
    <property type="evidence" value="ECO:0007669"/>
    <property type="project" value="TreeGrafter"/>
</dbReference>
<evidence type="ECO:0000259" key="13">
    <source>
        <dbReference type="PROSITE" id="PS50142"/>
    </source>
</evidence>
<evidence type="ECO:0000256" key="6">
    <source>
        <dbReference type="ARBA" id="ARBA00022801"/>
    </source>
</evidence>
<dbReference type="InterPro" id="IPR014001">
    <property type="entry name" value="Helicase_ATP-bd"/>
</dbReference>
<keyword evidence="6" id="KW-0378">Hydrolase</keyword>
<feature type="domain" description="Dicer dsRNA-binding fold" evidence="16">
    <location>
        <begin position="626"/>
        <end position="717"/>
    </location>
</feature>
<evidence type="ECO:0000259" key="14">
    <source>
        <dbReference type="PROSITE" id="PS51192"/>
    </source>
</evidence>
<dbReference type="SMART" id="SM00490">
    <property type="entry name" value="HELICc"/>
    <property type="match status" value="1"/>
</dbReference>
<dbReference type="Pfam" id="PF00271">
    <property type="entry name" value="Helicase_C"/>
    <property type="match status" value="1"/>
</dbReference>
<dbReference type="Pfam" id="PF00270">
    <property type="entry name" value="DEAD"/>
    <property type="match status" value="1"/>
</dbReference>
<feature type="region of interest" description="Disordered" evidence="12">
    <location>
        <begin position="841"/>
        <end position="868"/>
    </location>
</feature>
<evidence type="ECO:0000259" key="16">
    <source>
        <dbReference type="PROSITE" id="PS51327"/>
    </source>
</evidence>
<keyword evidence="3" id="KW-0479">Metal-binding</keyword>
<keyword evidence="10 11" id="KW-0694">RNA-binding</keyword>
<evidence type="ECO:0000256" key="11">
    <source>
        <dbReference type="PROSITE-ProRule" id="PRU00657"/>
    </source>
</evidence>
<dbReference type="SMART" id="SM00535">
    <property type="entry name" value="RIBOc"/>
    <property type="match status" value="2"/>
</dbReference>
<dbReference type="PROSITE" id="PS51192">
    <property type="entry name" value="HELICASE_ATP_BIND_1"/>
    <property type="match status" value="1"/>
</dbReference>
<dbReference type="InterPro" id="IPR011545">
    <property type="entry name" value="DEAD/DEAH_box_helicase_dom"/>
</dbReference>
<dbReference type="InterPro" id="IPR027417">
    <property type="entry name" value="P-loop_NTPase"/>
</dbReference>
<dbReference type="PROSITE" id="PS51194">
    <property type="entry name" value="HELICASE_CTER"/>
    <property type="match status" value="1"/>
</dbReference>
<dbReference type="Proteomes" id="UP000321570">
    <property type="component" value="Unassembled WGS sequence"/>
</dbReference>
<dbReference type="Gene3D" id="3.30.160.380">
    <property type="entry name" value="Dicer dimerisation domain"/>
    <property type="match status" value="1"/>
</dbReference>
<dbReference type="Pfam" id="PF00636">
    <property type="entry name" value="Ribonuclease_3"/>
    <property type="match status" value="2"/>
</dbReference>
<comment type="cofactor">
    <cofactor evidence="1">
        <name>Mn(2+)</name>
        <dbReference type="ChEBI" id="CHEBI:29035"/>
    </cofactor>
</comment>
<evidence type="ECO:0000256" key="3">
    <source>
        <dbReference type="ARBA" id="ARBA00022723"/>
    </source>
</evidence>
<feature type="domain" description="Helicase ATP-binding" evidence="14">
    <location>
        <begin position="24"/>
        <end position="218"/>
    </location>
</feature>
<evidence type="ECO:0000256" key="9">
    <source>
        <dbReference type="ARBA" id="ARBA00022842"/>
    </source>
</evidence>
<comment type="cofactor">
    <cofactor evidence="2">
        <name>Mg(2+)</name>
        <dbReference type="ChEBI" id="CHEBI:18420"/>
    </cofactor>
</comment>
<evidence type="ECO:0000256" key="7">
    <source>
        <dbReference type="ARBA" id="ARBA00022806"/>
    </source>
</evidence>
<dbReference type="SUPFAM" id="SSF52540">
    <property type="entry name" value="P-loop containing nucleoside triphosphate hydrolases"/>
    <property type="match status" value="1"/>
</dbReference>
<evidence type="ECO:0000256" key="4">
    <source>
        <dbReference type="ARBA" id="ARBA00022737"/>
    </source>
</evidence>
<protein>
    <submittedName>
        <fullName evidence="17">Uncharacterized protein</fullName>
    </submittedName>
</protein>
<feature type="domain" description="Helicase C-terminal" evidence="15">
    <location>
        <begin position="424"/>
        <end position="600"/>
    </location>
</feature>
<feature type="domain" description="RNase III" evidence="13">
    <location>
        <begin position="1393"/>
        <end position="1546"/>
    </location>
</feature>
<dbReference type="PROSITE" id="PS00517">
    <property type="entry name" value="RNASE_3_1"/>
    <property type="match status" value="1"/>
</dbReference>
<dbReference type="InterPro" id="IPR000999">
    <property type="entry name" value="RNase_III_dom"/>
</dbReference>
<dbReference type="PANTHER" id="PTHR14950">
    <property type="entry name" value="DICER-RELATED"/>
    <property type="match status" value="1"/>
</dbReference>
<gene>
    <name evidence="17" type="ORF">WMSIL1_LOCUS2499</name>
</gene>
<keyword evidence="5" id="KW-0547">Nucleotide-binding</keyword>
<comment type="similarity">
    <text evidence="11">Belongs to the helicase family. Dicer subfamily.</text>
</comment>
<dbReference type="PROSITE" id="PS51327">
    <property type="entry name" value="DICER_DSRBF"/>
    <property type="match status" value="1"/>
</dbReference>
<dbReference type="GO" id="GO:0031054">
    <property type="term" value="P:pre-miRNA processing"/>
    <property type="evidence" value="ECO:0007669"/>
    <property type="project" value="TreeGrafter"/>
</dbReference>
<evidence type="ECO:0000256" key="1">
    <source>
        <dbReference type="ARBA" id="ARBA00001936"/>
    </source>
</evidence>
<evidence type="ECO:0000256" key="5">
    <source>
        <dbReference type="ARBA" id="ARBA00022741"/>
    </source>
</evidence>
<dbReference type="PANTHER" id="PTHR14950:SF37">
    <property type="entry name" value="ENDORIBONUCLEASE DICER"/>
    <property type="match status" value="1"/>
</dbReference>
<keyword evidence="9" id="KW-0460">Magnesium</keyword>
<evidence type="ECO:0000313" key="17">
    <source>
        <dbReference type="EMBL" id="VUZ41639.1"/>
    </source>
</evidence>
<keyword evidence="18" id="KW-1185">Reference proteome</keyword>
<name>A0A564Y3S6_HYMDI</name>
<dbReference type="PROSITE" id="PS50142">
    <property type="entry name" value="RNASE_3_2"/>
    <property type="match status" value="2"/>
</dbReference>
<dbReference type="GO" id="GO:0046872">
    <property type="term" value="F:metal ion binding"/>
    <property type="evidence" value="ECO:0007669"/>
    <property type="project" value="UniProtKB-KW"/>
</dbReference>
<dbReference type="GO" id="GO:0005634">
    <property type="term" value="C:nucleus"/>
    <property type="evidence" value="ECO:0007669"/>
    <property type="project" value="TreeGrafter"/>
</dbReference>
<accession>A0A564Y3S6</accession>
<dbReference type="InterPro" id="IPR038248">
    <property type="entry name" value="Dicer_dimer_sf"/>
</dbReference>
<keyword evidence="8" id="KW-0067">ATP-binding</keyword>
<reference evidence="17 18" key="1">
    <citation type="submission" date="2019-07" db="EMBL/GenBank/DDBJ databases">
        <authorList>
            <person name="Jastrzebski P J."/>
            <person name="Paukszto L."/>
            <person name="Jastrzebski P J."/>
        </authorList>
    </citation>
    <scope>NUCLEOTIDE SEQUENCE [LARGE SCALE GENOMIC DNA]</scope>
    <source>
        <strain evidence="17 18">WMS-il1</strain>
    </source>
</reference>
<dbReference type="InterPro" id="IPR005034">
    <property type="entry name" value="Dicer_dimerisation"/>
</dbReference>
<dbReference type="Gene3D" id="1.10.1520.10">
    <property type="entry name" value="Ribonuclease III domain"/>
    <property type="match status" value="2"/>
</dbReference>
<dbReference type="Pfam" id="PF03368">
    <property type="entry name" value="Dicer_dimer"/>
    <property type="match status" value="1"/>
</dbReference>
<dbReference type="GO" id="GO:0030422">
    <property type="term" value="P:siRNA processing"/>
    <property type="evidence" value="ECO:0007669"/>
    <property type="project" value="TreeGrafter"/>
</dbReference>
<dbReference type="InterPro" id="IPR036389">
    <property type="entry name" value="RNase_III_sf"/>
</dbReference>
<evidence type="ECO:0000256" key="2">
    <source>
        <dbReference type="ARBA" id="ARBA00001946"/>
    </source>
</evidence>
<dbReference type="GO" id="GO:0005524">
    <property type="term" value="F:ATP binding"/>
    <property type="evidence" value="ECO:0007669"/>
    <property type="project" value="UniProtKB-KW"/>
</dbReference>
<proteinExistence type="inferred from homology"/>
<dbReference type="GO" id="GO:0004386">
    <property type="term" value="F:helicase activity"/>
    <property type="evidence" value="ECO:0007669"/>
    <property type="project" value="UniProtKB-KW"/>
</dbReference>
<dbReference type="InterPro" id="IPR001650">
    <property type="entry name" value="Helicase_C-like"/>
</dbReference>
<sequence length="1942" mass="218477">MKRVEMMAKKPRCALQARPYQVEIANIARNESIIAKLNTGLGKTFIAVMVIKDHLPETYIPVAEGGKRIIVIAKTVHLVYQHAEVLRSQLPLKYDEVGIFHGQISPTVWIDTWTTSIWQAQLEKHRVLVMTAGVLRDILNHGKLSLRDICLLIFDECHHADPDSKSDFTDICQHLHTFPSGRWLPDYSRGPKVLGLSASLVNNTKVGEDLETRVRRLEQLMRARVVTSTDSSISEVTGIRKCIPICYKLGGSGILPGEPYHGFAQKLQNGVKTLENLSSGLPNRDDFIDLEAILNSNEQTRKEVFLSIMELSDFSPRKFKRFLTQCIRVTEEFGVFCGAYACEQTEKVLQTLLQFNSPSRINMPECIRLIQACLMALSEALKEYRSIRQALVAKICRPPPNDPNNKLWGEWMAVNFPMSTKAVYLLRLLKCFKNDIEKSQGIFSVLVLVKERITTAAVARLIVEVSESTPLYSGLKASYCVSANRTTNLASMSTNEQLDALDGFRVNRFNILVATTVVEEGLDVRACSVVIKADELTNFRSFIQAQGRARSKLSYFVLMTDDEQKCRLKVDNFLRVEKAIGETLKGRCIDDSNEEIKDVFEDVTQIARTSYMPYGMDGPRITPSGAASVLMRYLGLIKTDTSYPLKILYSAKKEFGGYQMQLLMPPPSPLQDIITGPWCSNKELAKQLVRVEACKRLHKAGLLDRDLLPINFRKLISLAKNTHLSDQTDQADKREEKDQLMYSISRMSKCPNPSESQEPLNIMSHANLLLTPMDGDIFMEDSILNDPFVVETSTDVENTETTTATTVSPKGDCMGDFDEELPPGIVLYESASLNQLQISKETEKPLSSPPQLADYQKTPPQSRRQSLDVYDNHIIDDELPMEKKSKKGSPQKRSRFYRIHRLYSLSAPYQEPIQPGRTCYLYTWRLPSPENVATCTKVDAACFRHTNQTLGLLFSKPIASSDFVCRVPLYMQFGILRVRLRRTATMILSEEQLSLVQRTHSILAQFTVNVNQTKNFDLIYDLGGKSTVAFYTTPPSTSFTNLTALTSVGNSSSGSKFEPIDPFSQLQIDPQYTDLCCLFLIIKQPEMTLDEAASKDLLTWANERDYYLQRAAAASASGEDSSAFSDSPPSSRNEPLNLQSGICPRYGLDLSSLPLGEWRGRLVRPIDLPSEDPGAYAVAGPNTQGLCGSSCVHPEMLKHLPEEMQSLGHTSYLYYFQFKYGRVVNMVQKTRELNPSLPLVTATRISRHLNASNIMTGVCAMKKDDIGRAENRIPQLCIVHPLNSWLWLTVCLTPTVLYQVYRCLSTGELSNRLHELIYTTDGDGDKELSSSNSEHLVPEGNFLMPDRESVSPCNTPSFNKYIVKVEGDDENSPSGWKMKEPSPVFSCEEEEELDRQVLEMSQHINNETEVPSFARLQEAFTTVSASEAVNLERLEVLGDSVLKFVSSLYIFATSPHNTDEGQLTFARMAHISNSNLHRIAVRHGLFRYLASVRFKPDVMYTPPYYAIADQEQARKTHDQRQFVKVCDKTISDSMESLLAVCFLTMTPPRVARLLQLYRLSNEPNPLSQLKPSSLPQSGDEYPSWVPLILKSPYRVIDPEFARDDWESMSIRQAEVSRILLANIPKTKAAAAAAAIVGTSSSDLNLEVLDRIGKDGVGGDDDFYTILENRRPSLVSLENIIGYKFRRIRILLQAITHPSSELAFRWGCYQRLEFLGDAILDFVVTQRIFRDHPNMDPGEVTDLKISLVSNVSLAVICIRKEIYNFLEHMDNNLWTFINNFKNAVLQNSSNIWQLEHECNQRKETLSYKVLGDMVEAIIGAIFVDCGGVTSVVTSVIYNLLENEFEEYSKGPPMDPVRLLHETFPDLKITVVEGSHDSSSDSDSQQLPTWITNQSKKGHNLGRSRVKIVAKYKGRTLTGEGFNTRTAKLDIAQQLGISACRLTN</sequence>
<evidence type="ECO:0000313" key="18">
    <source>
        <dbReference type="Proteomes" id="UP000321570"/>
    </source>
</evidence>
<dbReference type="FunFam" id="1.10.1520.10:FF:000004">
    <property type="entry name" value="Endoribonuclease dicer-like 1"/>
    <property type="match status" value="1"/>
</dbReference>
<evidence type="ECO:0000256" key="10">
    <source>
        <dbReference type="ARBA" id="ARBA00022884"/>
    </source>
</evidence>
<feature type="domain" description="RNase III" evidence="13">
    <location>
        <begin position="1673"/>
        <end position="1825"/>
    </location>
</feature>
<dbReference type="GO" id="GO:0005737">
    <property type="term" value="C:cytoplasm"/>
    <property type="evidence" value="ECO:0007669"/>
    <property type="project" value="TreeGrafter"/>
</dbReference>
<organism evidence="17 18">
    <name type="scientific">Hymenolepis diminuta</name>
    <name type="common">Rat tapeworm</name>
    <dbReference type="NCBI Taxonomy" id="6216"/>
    <lineage>
        <taxon>Eukaryota</taxon>
        <taxon>Metazoa</taxon>
        <taxon>Spiralia</taxon>
        <taxon>Lophotrochozoa</taxon>
        <taxon>Platyhelminthes</taxon>
        <taxon>Cestoda</taxon>
        <taxon>Eucestoda</taxon>
        <taxon>Cyclophyllidea</taxon>
        <taxon>Hymenolepididae</taxon>
        <taxon>Hymenolepis</taxon>
    </lineage>
</organism>
<dbReference type="GO" id="GO:0004530">
    <property type="term" value="F:deoxyribonuclease I activity"/>
    <property type="evidence" value="ECO:0007669"/>
    <property type="project" value="TreeGrafter"/>
</dbReference>
<evidence type="ECO:0000259" key="15">
    <source>
        <dbReference type="PROSITE" id="PS51194"/>
    </source>
</evidence>
<keyword evidence="4" id="KW-0677">Repeat</keyword>
<dbReference type="EMBL" id="CABIJS010000066">
    <property type="protein sequence ID" value="VUZ41639.1"/>
    <property type="molecule type" value="Genomic_DNA"/>
</dbReference>
<dbReference type="GO" id="GO:0003723">
    <property type="term" value="F:RNA binding"/>
    <property type="evidence" value="ECO:0007669"/>
    <property type="project" value="UniProtKB-UniRule"/>
</dbReference>
<dbReference type="CDD" id="cd00593">
    <property type="entry name" value="RIBOc"/>
    <property type="match status" value="2"/>
</dbReference>
<dbReference type="SMART" id="SM00487">
    <property type="entry name" value="DEXDc"/>
    <property type="match status" value="1"/>
</dbReference>
<dbReference type="SUPFAM" id="SSF69065">
    <property type="entry name" value="RNase III domain-like"/>
    <property type="match status" value="2"/>
</dbReference>
<evidence type="ECO:0000256" key="8">
    <source>
        <dbReference type="ARBA" id="ARBA00022840"/>
    </source>
</evidence>
<keyword evidence="7" id="KW-0347">Helicase</keyword>
<dbReference type="GO" id="GO:0004525">
    <property type="term" value="F:ribonuclease III activity"/>
    <property type="evidence" value="ECO:0007669"/>
    <property type="project" value="InterPro"/>
</dbReference>